<reference evidence="3 4" key="1">
    <citation type="submission" date="2019-07" db="EMBL/GenBank/DDBJ databases">
        <title>Whole genome shotgun sequence of Cellulomonas soli NBRC 109434.</title>
        <authorList>
            <person name="Hosoyama A."/>
            <person name="Uohara A."/>
            <person name="Ohji S."/>
            <person name="Ichikawa N."/>
        </authorList>
    </citation>
    <scope>NUCLEOTIDE SEQUENCE [LARGE SCALE GENOMIC DNA]</scope>
    <source>
        <strain evidence="3 4">NBRC 109434</strain>
    </source>
</reference>
<evidence type="ECO:0000313" key="3">
    <source>
        <dbReference type="EMBL" id="GEP69825.1"/>
    </source>
</evidence>
<dbReference type="InterPro" id="IPR038157">
    <property type="entry name" value="FeoA_core_dom"/>
</dbReference>
<dbReference type="AlphaFoldDB" id="A0A512PF43"/>
<dbReference type="GO" id="GO:0046914">
    <property type="term" value="F:transition metal ion binding"/>
    <property type="evidence" value="ECO:0007669"/>
    <property type="project" value="InterPro"/>
</dbReference>
<accession>A0A512PF43</accession>
<dbReference type="RefSeq" id="WP_146953564.1">
    <property type="nucleotide sequence ID" value="NZ_BAABBJ010000001.1"/>
</dbReference>
<gene>
    <name evidence="3" type="ORF">CSO01_25400</name>
</gene>
<evidence type="ECO:0000259" key="2">
    <source>
        <dbReference type="SMART" id="SM00899"/>
    </source>
</evidence>
<evidence type="ECO:0000313" key="4">
    <source>
        <dbReference type="Proteomes" id="UP000321798"/>
    </source>
</evidence>
<sequence>MDLVDCGPGDAVRVLGIGLDEGMRRRCRELGLQPGVVVHVTHRAAFGGRVVAVGADRFALDGRTCALVDVEHVAPVGVA</sequence>
<proteinExistence type="predicted"/>
<dbReference type="InterPro" id="IPR007167">
    <property type="entry name" value="Fe-transptr_FeoA-like"/>
</dbReference>
<dbReference type="Pfam" id="PF04023">
    <property type="entry name" value="FeoA"/>
    <property type="match status" value="1"/>
</dbReference>
<dbReference type="SMART" id="SM00899">
    <property type="entry name" value="FeoA"/>
    <property type="match status" value="1"/>
</dbReference>
<name>A0A512PF43_9CELL</name>
<dbReference type="SUPFAM" id="SSF50037">
    <property type="entry name" value="C-terminal domain of transcriptional repressors"/>
    <property type="match status" value="1"/>
</dbReference>
<dbReference type="EMBL" id="BKAL01000008">
    <property type="protein sequence ID" value="GEP69825.1"/>
    <property type="molecule type" value="Genomic_DNA"/>
</dbReference>
<protein>
    <recommendedName>
        <fullName evidence="2">Ferrous iron transporter FeoA-like domain-containing protein</fullName>
    </recommendedName>
</protein>
<dbReference type="OrthoDB" id="4420166at2"/>
<evidence type="ECO:0000256" key="1">
    <source>
        <dbReference type="ARBA" id="ARBA00023004"/>
    </source>
</evidence>
<comment type="caution">
    <text evidence="3">The sequence shown here is derived from an EMBL/GenBank/DDBJ whole genome shotgun (WGS) entry which is preliminary data.</text>
</comment>
<dbReference type="InterPro" id="IPR008988">
    <property type="entry name" value="Transcriptional_repressor_C"/>
</dbReference>
<dbReference type="Gene3D" id="2.30.30.90">
    <property type="match status" value="1"/>
</dbReference>
<feature type="domain" description="Ferrous iron transporter FeoA-like" evidence="2">
    <location>
        <begin position="1"/>
        <end position="72"/>
    </location>
</feature>
<organism evidence="3 4">
    <name type="scientific">Cellulomonas soli</name>
    <dbReference type="NCBI Taxonomy" id="931535"/>
    <lineage>
        <taxon>Bacteria</taxon>
        <taxon>Bacillati</taxon>
        <taxon>Actinomycetota</taxon>
        <taxon>Actinomycetes</taxon>
        <taxon>Micrococcales</taxon>
        <taxon>Cellulomonadaceae</taxon>
        <taxon>Cellulomonas</taxon>
    </lineage>
</organism>
<keyword evidence="1" id="KW-0408">Iron</keyword>
<keyword evidence="4" id="KW-1185">Reference proteome</keyword>
<dbReference type="Proteomes" id="UP000321798">
    <property type="component" value="Unassembled WGS sequence"/>
</dbReference>